<dbReference type="GO" id="GO:0032259">
    <property type="term" value="P:methylation"/>
    <property type="evidence" value="ECO:0007669"/>
    <property type="project" value="UniProtKB-KW"/>
</dbReference>
<keyword evidence="4" id="KW-0680">Restriction system</keyword>
<dbReference type="NCBIfam" id="TIGR00675">
    <property type="entry name" value="dcm"/>
    <property type="match status" value="1"/>
</dbReference>
<evidence type="ECO:0000256" key="5">
    <source>
        <dbReference type="PROSITE-ProRule" id="PRU01016"/>
    </source>
</evidence>
<dbReference type="GO" id="GO:0009307">
    <property type="term" value="P:DNA restriction-modification system"/>
    <property type="evidence" value="ECO:0007669"/>
    <property type="project" value="UniProtKB-KW"/>
</dbReference>
<dbReference type="InterPro" id="IPR050750">
    <property type="entry name" value="C5-MTase"/>
</dbReference>
<dbReference type="Gene3D" id="3.40.50.150">
    <property type="entry name" value="Vaccinia Virus protein VP39"/>
    <property type="match status" value="1"/>
</dbReference>
<evidence type="ECO:0000256" key="3">
    <source>
        <dbReference type="ARBA" id="ARBA00022691"/>
    </source>
</evidence>
<keyword evidence="1 5" id="KW-0489">Methyltransferase</keyword>
<dbReference type="PROSITE" id="PS51679">
    <property type="entry name" value="SAM_MT_C5"/>
    <property type="match status" value="1"/>
</dbReference>
<dbReference type="eggNOG" id="COG0270">
    <property type="taxonomic scope" value="Bacteria"/>
</dbReference>
<evidence type="ECO:0000256" key="4">
    <source>
        <dbReference type="ARBA" id="ARBA00022747"/>
    </source>
</evidence>
<dbReference type="RefSeq" id="WP_042154965.1">
    <property type="nucleotide sequence ID" value="NZ_CM002803.1"/>
</dbReference>
<dbReference type="InterPro" id="IPR018117">
    <property type="entry name" value="C5_DNA_meth_AS"/>
</dbReference>
<gene>
    <name evidence="8" type="ORF">A19Y_2897</name>
</gene>
<comment type="similarity">
    <text evidence="5 6">Belongs to the class I-like SAM-binding methyltransferase superfamily. C5-methyltransferase family.</text>
</comment>
<dbReference type="Proteomes" id="UP000027395">
    <property type="component" value="Chromosome"/>
</dbReference>
<keyword evidence="2 5" id="KW-0808">Transferase</keyword>
<evidence type="ECO:0000256" key="1">
    <source>
        <dbReference type="ARBA" id="ARBA00022603"/>
    </source>
</evidence>
<keyword evidence="9" id="KW-1185">Reference proteome</keyword>
<sequence>MKTIKFIDLFAGIGGIRLAFEKAALALEFKPQCLLSSEINQDSRWVYQANFKDNALGDIKTIEKLPEHDVLLAGFPCQSFSYAGKKEGFGDTRGTLFFEIMRLIDTNKPQILILENVRGIQTNDQGKTIQTIEYEIKKRGYSFQIFLLNSCNFGLPQNRLRAYMIAVLGQSPKFNIISDTGPQDSHSYMQQLSLFQQHQFSCVKTILEDNPNPKYDCSPIFIEQLKKNLKGDLQRLHGKRLIDYRGGNSIHSWELGLKGECSPQEIELMNRFILKRRNKEFGEEQDGKLLTKNQIATFFNPPDLDDLLQSLVNKKYLKVINHQYKPVSGNFSFEVYKFLDPESIAVTLVASDANKLGVYHNYRVRRITPREAARLQGFPDHFCLHYHDDKAYYQLGNSVSINVVEFIAKEVLLKVFVGAIAPLIQPII</sequence>
<dbReference type="PANTHER" id="PTHR46098:SF1">
    <property type="entry name" value="TRNA (CYTOSINE(38)-C(5))-METHYLTRANSFERASE"/>
    <property type="match status" value="1"/>
</dbReference>
<dbReference type="InterPro" id="IPR001525">
    <property type="entry name" value="C5_MeTfrase"/>
</dbReference>
<dbReference type="STRING" id="388467.A19Y_2897"/>
<feature type="active site" evidence="5">
    <location>
        <position position="77"/>
    </location>
</feature>
<dbReference type="PRINTS" id="PR00105">
    <property type="entry name" value="C5METTRFRASE"/>
</dbReference>
<organism evidence="8 9">
    <name type="scientific">Planktothrix agardhii (strain NIVA-CYA 126/8)</name>
    <dbReference type="NCBI Taxonomy" id="388467"/>
    <lineage>
        <taxon>Bacteria</taxon>
        <taxon>Bacillati</taxon>
        <taxon>Cyanobacteriota</taxon>
        <taxon>Cyanophyceae</taxon>
        <taxon>Oscillatoriophycideae</taxon>
        <taxon>Oscillatoriales</taxon>
        <taxon>Microcoleaceae</taxon>
        <taxon>Planktothrix</taxon>
    </lineage>
</organism>
<name>A0A073CJ56_PLAA1</name>
<evidence type="ECO:0000256" key="6">
    <source>
        <dbReference type="RuleBase" id="RU000416"/>
    </source>
</evidence>
<evidence type="ECO:0000313" key="9">
    <source>
        <dbReference type="Proteomes" id="UP000027395"/>
    </source>
</evidence>
<dbReference type="AlphaFoldDB" id="A0A073CJ56"/>
<dbReference type="InterPro" id="IPR029063">
    <property type="entry name" value="SAM-dependent_MTases_sf"/>
</dbReference>
<dbReference type="HOGENOM" id="CLU_006958_0_1_3"/>
<keyword evidence="3 5" id="KW-0949">S-adenosyl-L-methionine</keyword>
<evidence type="ECO:0000256" key="2">
    <source>
        <dbReference type="ARBA" id="ARBA00022679"/>
    </source>
</evidence>
<dbReference type="PATRIC" id="fig|388467.6.peg.2842"/>
<comment type="catalytic activity">
    <reaction evidence="7">
        <text>a 2'-deoxycytidine in DNA + S-adenosyl-L-methionine = a 5-methyl-2'-deoxycytidine in DNA + S-adenosyl-L-homocysteine + H(+)</text>
        <dbReference type="Rhea" id="RHEA:13681"/>
        <dbReference type="Rhea" id="RHEA-COMP:11369"/>
        <dbReference type="Rhea" id="RHEA-COMP:11370"/>
        <dbReference type="ChEBI" id="CHEBI:15378"/>
        <dbReference type="ChEBI" id="CHEBI:57856"/>
        <dbReference type="ChEBI" id="CHEBI:59789"/>
        <dbReference type="ChEBI" id="CHEBI:85452"/>
        <dbReference type="ChEBI" id="CHEBI:85454"/>
        <dbReference type="EC" id="2.1.1.37"/>
    </reaction>
</comment>
<dbReference type="Gene3D" id="3.90.120.10">
    <property type="entry name" value="DNA Methylase, subunit A, domain 2"/>
    <property type="match status" value="1"/>
</dbReference>
<accession>A0A073CJ56</accession>
<evidence type="ECO:0000313" key="8">
    <source>
        <dbReference type="EMBL" id="KEI67753.1"/>
    </source>
</evidence>
<dbReference type="Pfam" id="PF00145">
    <property type="entry name" value="DNA_methylase"/>
    <property type="match status" value="1"/>
</dbReference>
<evidence type="ECO:0000256" key="7">
    <source>
        <dbReference type="RuleBase" id="RU000417"/>
    </source>
</evidence>
<dbReference type="PROSITE" id="PS00094">
    <property type="entry name" value="C5_MTASE_1"/>
    <property type="match status" value="1"/>
</dbReference>
<proteinExistence type="inferred from homology"/>
<protein>
    <recommendedName>
        <fullName evidence="7">Cytosine-specific methyltransferase</fullName>
        <ecNumber evidence="7">2.1.1.37</ecNumber>
    </recommendedName>
</protein>
<reference evidence="8 9" key="1">
    <citation type="journal article" date="2014" name="Appl. Environ. Microbiol.">
        <title>Elucidation of insertion elements encoded on plasmids and in vitro construction of shuttle vectors from the toxic cyanobacterium Planktothrix.</title>
        <authorList>
            <person name="Christiansen G."/>
            <person name="Goesmann A."/>
            <person name="Kurmayer R."/>
        </authorList>
    </citation>
    <scope>NUCLEOTIDE SEQUENCE [LARGE SCALE GENOMIC DNA]</scope>
    <source>
        <strain evidence="8 9">NIVA-CYA 126/8</strain>
    </source>
</reference>
<dbReference type="EMBL" id="CM002803">
    <property type="protein sequence ID" value="KEI67753.1"/>
    <property type="molecule type" value="Genomic_DNA"/>
</dbReference>
<dbReference type="PANTHER" id="PTHR46098">
    <property type="entry name" value="TRNA (CYTOSINE(38)-C(5))-METHYLTRANSFERASE"/>
    <property type="match status" value="1"/>
</dbReference>
<dbReference type="SUPFAM" id="SSF53335">
    <property type="entry name" value="S-adenosyl-L-methionine-dependent methyltransferases"/>
    <property type="match status" value="1"/>
</dbReference>
<dbReference type="GO" id="GO:0003886">
    <property type="term" value="F:DNA (cytosine-5-)-methyltransferase activity"/>
    <property type="evidence" value="ECO:0007669"/>
    <property type="project" value="UniProtKB-EC"/>
</dbReference>
<dbReference type="EC" id="2.1.1.37" evidence="7"/>
<dbReference type="CDD" id="cd00315">
    <property type="entry name" value="Cyt_C5_DNA_methylase"/>
    <property type="match status" value="1"/>
</dbReference>